<proteinExistence type="predicted"/>
<evidence type="ECO:0000256" key="1">
    <source>
        <dbReference type="SAM" id="MobiDB-lite"/>
    </source>
</evidence>
<accession>A0A0H2SEK9</accession>
<name>A0A0H2SEK9_9AGAM</name>
<feature type="compositionally biased region" description="Pro residues" evidence="1">
    <location>
        <begin position="296"/>
        <end position="307"/>
    </location>
</feature>
<dbReference type="InParanoid" id="A0A0H2SEK9"/>
<gene>
    <name evidence="2" type="ORF">SCHPADRAFT_938706</name>
</gene>
<feature type="compositionally biased region" description="Acidic residues" evidence="1">
    <location>
        <begin position="334"/>
        <end position="343"/>
    </location>
</feature>
<feature type="region of interest" description="Disordered" evidence="1">
    <location>
        <begin position="289"/>
        <end position="343"/>
    </location>
</feature>
<feature type="region of interest" description="Disordered" evidence="1">
    <location>
        <begin position="440"/>
        <end position="529"/>
    </location>
</feature>
<evidence type="ECO:0000313" key="3">
    <source>
        <dbReference type="Proteomes" id="UP000053477"/>
    </source>
</evidence>
<sequence length="790" mass="86198">MGGAQWTTPQEKMFLKANVKQFEAAQAAKKTTFWISQLLLKFFDKFTDYSNGRNMTTRAQVEKRIRSWFNNHSGVRNREPDNQAVVVNKIKTGGKAPRNALGVMLVGDATATRPKQKLQPVQAYSAVNYRVGKELKTIIDAEWAAKPDNEKVTAEGDRRGPRLRYRNKRLEEFYLAEPQDVKDQIDDYRNAKAAEAPQASVLITVVANEPKRGGQFAVYQYTAGSRKSDGKDFFQAHPQSAARSLRDLKVFAKSCEDEDMLHDMKIVYPQPTHPLNPGVVDVDLAGPSAQAVAASPPDPPHPSSPPPAREESAPKKSHPGYKFKQPRKVRFHVDEDEDEDNGMDIDFDRLERFEDEVDDEIEIENELSSSMFPNPSSLSSPSLRVTNRNFINGDERLQLEGGQWVNNYEYERLNNIARNNELMKSLGIPDAVKAVVGTGRPDIETQRNHLPKTNAGPPSRVPPPRASKEGGKVYISASPDDINEPATYTFNRAGAAPGANDSEPTALVDHSSMPAGAPSSPKTPSFAVDTIQHPVTPSHEHEDEPTRVATSPTELPFVANGVPGADNCASAPLGHAFEPAAASVPSPAMNNDDGGHDSLLPIDDNHAFEPAAAPVPPPAMNNNNGGHDSLLPIDDNHETEPAAAPILGAEPTATSGLSQLNDVTIRDEADEPSSSPREKAKNARIRAKRDAAEAVIRDDSIATTPSADVSSVVTNQIDVADINVLDVPALVQDHFAYLRSSLQGSTENKLLLDWLTLECEDRGKKNTKLPVASRPKAGSAPCSIRLRPYL</sequence>
<protein>
    <submittedName>
        <fullName evidence="2">Uncharacterized protein</fullName>
    </submittedName>
</protein>
<dbReference type="Proteomes" id="UP000053477">
    <property type="component" value="Unassembled WGS sequence"/>
</dbReference>
<dbReference type="EMBL" id="KQ085929">
    <property type="protein sequence ID" value="KLO15471.1"/>
    <property type="molecule type" value="Genomic_DNA"/>
</dbReference>
<feature type="compositionally biased region" description="Polar residues" evidence="1">
    <location>
        <begin position="652"/>
        <end position="662"/>
    </location>
</feature>
<organism evidence="2 3">
    <name type="scientific">Schizopora paradoxa</name>
    <dbReference type="NCBI Taxonomy" id="27342"/>
    <lineage>
        <taxon>Eukaryota</taxon>
        <taxon>Fungi</taxon>
        <taxon>Dikarya</taxon>
        <taxon>Basidiomycota</taxon>
        <taxon>Agaricomycotina</taxon>
        <taxon>Agaricomycetes</taxon>
        <taxon>Hymenochaetales</taxon>
        <taxon>Schizoporaceae</taxon>
        <taxon>Schizopora</taxon>
    </lineage>
</organism>
<feature type="region of interest" description="Disordered" evidence="1">
    <location>
        <begin position="648"/>
        <end position="686"/>
    </location>
</feature>
<evidence type="ECO:0000313" key="2">
    <source>
        <dbReference type="EMBL" id="KLO15471.1"/>
    </source>
</evidence>
<reference evidence="2 3" key="1">
    <citation type="submission" date="2015-04" db="EMBL/GenBank/DDBJ databases">
        <title>Complete genome sequence of Schizopora paradoxa KUC8140, a cosmopolitan wood degrader in East Asia.</title>
        <authorList>
            <consortium name="DOE Joint Genome Institute"/>
            <person name="Min B."/>
            <person name="Park H."/>
            <person name="Jang Y."/>
            <person name="Kim J.-J."/>
            <person name="Kim K.H."/>
            <person name="Pangilinan J."/>
            <person name="Lipzen A."/>
            <person name="Riley R."/>
            <person name="Grigoriev I.V."/>
            <person name="Spatafora J.W."/>
            <person name="Choi I.-G."/>
        </authorList>
    </citation>
    <scope>NUCLEOTIDE SEQUENCE [LARGE SCALE GENOMIC DNA]</scope>
    <source>
        <strain evidence="2 3">KUC8140</strain>
    </source>
</reference>
<feature type="compositionally biased region" description="Basic residues" evidence="1">
    <location>
        <begin position="315"/>
        <end position="330"/>
    </location>
</feature>
<keyword evidence="3" id="KW-1185">Reference proteome</keyword>
<dbReference type="AlphaFoldDB" id="A0A0H2SEK9"/>